<feature type="domain" description="RRM" evidence="4">
    <location>
        <begin position="58"/>
        <end position="147"/>
    </location>
</feature>
<dbReference type="CDD" id="cd12249">
    <property type="entry name" value="RRM1_hnRNPR_like"/>
    <property type="match status" value="1"/>
</dbReference>
<dbReference type="SMART" id="SM00360">
    <property type="entry name" value="RRM"/>
    <property type="match status" value="2"/>
</dbReference>
<dbReference type="InterPro" id="IPR035979">
    <property type="entry name" value="RBD_domain_sf"/>
</dbReference>
<dbReference type="GO" id="GO:0003723">
    <property type="term" value="F:RNA binding"/>
    <property type="evidence" value="ECO:0007669"/>
    <property type="project" value="UniProtKB-UniRule"/>
</dbReference>
<dbReference type="AlphaFoldDB" id="A0A6J1WPW5"/>
<reference evidence="6" key="1">
    <citation type="submission" date="2025-08" db="UniProtKB">
        <authorList>
            <consortium name="RefSeq"/>
        </authorList>
    </citation>
    <scope>IDENTIFICATION</scope>
    <source>
        <tissue evidence="6">Whole larvae</tissue>
    </source>
</reference>
<dbReference type="Proteomes" id="UP001652740">
    <property type="component" value="Unplaced"/>
</dbReference>
<evidence type="ECO:0000256" key="2">
    <source>
        <dbReference type="PROSITE-ProRule" id="PRU00176"/>
    </source>
</evidence>
<evidence type="ECO:0000256" key="1">
    <source>
        <dbReference type="ARBA" id="ARBA00022884"/>
    </source>
</evidence>
<dbReference type="PROSITE" id="PS50102">
    <property type="entry name" value="RRM"/>
    <property type="match status" value="1"/>
</dbReference>
<evidence type="ECO:0000256" key="3">
    <source>
        <dbReference type="SAM" id="MobiDB-lite"/>
    </source>
</evidence>
<keyword evidence="1 2" id="KW-0694">RNA-binding</keyword>
<dbReference type="PANTHER" id="PTHR21245">
    <property type="entry name" value="HETEROGENEOUS NUCLEAR RIBONUCLEOPROTEIN"/>
    <property type="match status" value="1"/>
</dbReference>
<gene>
    <name evidence="6" type="primary">LOC113513901</name>
</gene>
<sequence>MPPVKHYSSSEVNQYELSSRLLSLTENNTSYTLTQINGQRIYRKAPHAWSGPEPSRNCEVFIGRIPHDCFEDTLVPLFRQAGELFEFRLMINFSGWNRGYAFAMYTTEVEASNAIRMFNNYMIRPSWQLGVCPSINNCRIFISRIPPTTPSAEIVRLLYALTDEVQEVRIRRSITSCAAIVEYKSHRGAAMARKALVAAAAAAWGCGARPAVDWSLPQSPQLLKQYREVGRWTPERGVELTRAPEDSAASSPPVAAAAPTYTLEPWSQARRLRMIQEAQRNAAAAAAEWSNRIASSGESLVNSMASLNLGMGLGLGAGERAVWAPPPPPVQPMESMQPLQPSRDQYSAPDFNPWTTPHPLHGFISPNKHE</sequence>
<dbReference type="Gene3D" id="3.30.70.330">
    <property type="match status" value="2"/>
</dbReference>
<protein>
    <submittedName>
        <fullName evidence="6">Probable RNA-binding protein 46</fullName>
    </submittedName>
</protein>
<accession>A0A6J1WPW5</accession>
<dbReference type="OrthoDB" id="3800936at2759"/>
<dbReference type="SUPFAM" id="SSF54928">
    <property type="entry name" value="RNA-binding domain, RBD"/>
    <property type="match status" value="1"/>
</dbReference>
<proteinExistence type="predicted"/>
<organism evidence="5 6">
    <name type="scientific">Galleria mellonella</name>
    <name type="common">Greater wax moth</name>
    <dbReference type="NCBI Taxonomy" id="7137"/>
    <lineage>
        <taxon>Eukaryota</taxon>
        <taxon>Metazoa</taxon>
        <taxon>Ecdysozoa</taxon>
        <taxon>Arthropoda</taxon>
        <taxon>Hexapoda</taxon>
        <taxon>Insecta</taxon>
        <taxon>Pterygota</taxon>
        <taxon>Neoptera</taxon>
        <taxon>Endopterygota</taxon>
        <taxon>Lepidoptera</taxon>
        <taxon>Glossata</taxon>
        <taxon>Ditrysia</taxon>
        <taxon>Pyraloidea</taxon>
        <taxon>Pyralidae</taxon>
        <taxon>Galleriinae</taxon>
        <taxon>Galleria</taxon>
    </lineage>
</organism>
<evidence type="ECO:0000313" key="5">
    <source>
        <dbReference type="Proteomes" id="UP001652740"/>
    </source>
</evidence>
<dbReference type="GeneID" id="113513901"/>
<feature type="region of interest" description="Disordered" evidence="3">
    <location>
        <begin position="323"/>
        <end position="370"/>
    </location>
</feature>
<dbReference type="RefSeq" id="XP_026753687.1">
    <property type="nucleotide sequence ID" value="XM_026897886.3"/>
</dbReference>
<keyword evidence="5" id="KW-1185">Reference proteome</keyword>
<dbReference type="InterPro" id="IPR012677">
    <property type="entry name" value="Nucleotide-bd_a/b_plait_sf"/>
</dbReference>
<evidence type="ECO:0000313" key="6">
    <source>
        <dbReference type="RefSeq" id="XP_026753687.1"/>
    </source>
</evidence>
<dbReference type="Pfam" id="PF00076">
    <property type="entry name" value="RRM_1"/>
    <property type="match status" value="1"/>
</dbReference>
<dbReference type="KEGG" id="gmw:113513901"/>
<dbReference type="InterPro" id="IPR000504">
    <property type="entry name" value="RRM_dom"/>
</dbReference>
<dbReference type="InParanoid" id="A0A6J1WPW5"/>
<evidence type="ECO:0000259" key="4">
    <source>
        <dbReference type="PROSITE" id="PS50102"/>
    </source>
</evidence>
<name>A0A6J1WPW5_GALME</name>